<accession>A0A9P9IG63</accession>
<keyword evidence="3" id="KW-1185">Reference proteome</keyword>
<organism evidence="2 3">
    <name type="scientific">Dendryphion nanum</name>
    <dbReference type="NCBI Taxonomy" id="256645"/>
    <lineage>
        <taxon>Eukaryota</taxon>
        <taxon>Fungi</taxon>
        <taxon>Dikarya</taxon>
        <taxon>Ascomycota</taxon>
        <taxon>Pezizomycotina</taxon>
        <taxon>Dothideomycetes</taxon>
        <taxon>Pleosporomycetidae</taxon>
        <taxon>Pleosporales</taxon>
        <taxon>Torulaceae</taxon>
        <taxon>Dendryphion</taxon>
    </lineage>
</organism>
<proteinExistence type="predicted"/>
<feature type="compositionally biased region" description="Basic residues" evidence="1">
    <location>
        <begin position="99"/>
        <end position="109"/>
    </location>
</feature>
<feature type="region of interest" description="Disordered" evidence="1">
    <location>
        <begin position="1"/>
        <end position="37"/>
    </location>
</feature>
<dbReference type="OrthoDB" id="3800848at2759"/>
<comment type="caution">
    <text evidence="2">The sequence shown here is derived from an EMBL/GenBank/DDBJ whole genome shotgun (WGS) entry which is preliminary data.</text>
</comment>
<dbReference type="Proteomes" id="UP000700596">
    <property type="component" value="Unassembled WGS sequence"/>
</dbReference>
<feature type="compositionally biased region" description="Basic residues" evidence="1">
    <location>
        <begin position="139"/>
        <end position="148"/>
    </location>
</feature>
<evidence type="ECO:0000256" key="1">
    <source>
        <dbReference type="SAM" id="MobiDB-lite"/>
    </source>
</evidence>
<sequence length="209" mass="23669">MSTAENQQKPQAGIGFLDIHQDHPPLGNSPHDHAHGVDNQNLVVDTTQVAITLVSNSEGFLNTGDETPRGRLKRRRNPSHSPRRASSPSRGHDRDSGSRHKNRHRRLHRASSSSRSVTPPLPVRKSRRRSDAEPDHTLRGRARLRSPSRSRSPILEGEEGEMNRTHRKRSPPPSRHRSESAVGEGARRQRSLPNTYKKDLEKRRRVLQV</sequence>
<feature type="compositionally biased region" description="Basic residues" evidence="1">
    <location>
        <begin position="70"/>
        <end position="83"/>
    </location>
</feature>
<dbReference type="AlphaFoldDB" id="A0A9P9IG63"/>
<name>A0A9P9IG63_9PLEO</name>
<feature type="compositionally biased region" description="Basic and acidic residues" evidence="1">
    <location>
        <begin position="129"/>
        <end position="138"/>
    </location>
</feature>
<evidence type="ECO:0000313" key="2">
    <source>
        <dbReference type="EMBL" id="KAH7120753.1"/>
    </source>
</evidence>
<dbReference type="EMBL" id="JAGMWT010000010">
    <property type="protein sequence ID" value="KAH7120753.1"/>
    <property type="molecule type" value="Genomic_DNA"/>
</dbReference>
<feature type="region of interest" description="Disordered" evidence="1">
    <location>
        <begin position="59"/>
        <end position="209"/>
    </location>
</feature>
<feature type="compositionally biased region" description="Polar residues" evidence="1">
    <location>
        <begin position="1"/>
        <end position="10"/>
    </location>
</feature>
<reference evidence="2" key="1">
    <citation type="journal article" date="2021" name="Nat. Commun.">
        <title>Genetic determinants of endophytism in the Arabidopsis root mycobiome.</title>
        <authorList>
            <person name="Mesny F."/>
            <person name="Miyauchi S."/>
            <person name="Thiergart T."/>
            <person name="Pickel B."/>
            <person name="Atanasova L."/>
            <person name="Karlsson M."/>
            <person name="Huettel B."/>
            <person name="Barry K.W."/>
            <person name="Haridas S."/>
            <person name="Chen C."/>
            <person name="Bauer D."/>
            <person name="Andreopoulos W."/>
            <person name="Pangilinan J."/>
            <person name="LaButti K."/>
            <person name="Riley R."/>
            <person name="Lipzen A."/>
            <person name="Clum A."/>
            <person name="Drula E."/>
            <person name="Henrissat B."/>
            <person name="Kohler A."/>
            <person name="Grigoriev I.V."/>
            <person name="Martin F.M."/>
            <person name="Hacquard S."/>
        </authorList>
    </citation>
    <scope>NUCLEOTIDE SEQUENCE</scope>
    <source>
        <strain evidence="2">MPI-CAGE-CH-0243</strain>
    </source>
</reference>
<evidence type="ECO:0000313" key="3">
    <source>
        <dbReference type="Proteomes" id="UP000700596"/>
    </source>
</evidence>
<gene>
    <name evidence="2" type="ORF">B0J11DRAFT_47297</name>
</gene>
<protein>
    <submittedName>
        <fullName evidence="2">Uncharacterized protein</fullName>
    </submittedName>
</protein>